<dbReference type="InterPro" id="IPR006043">
    <property type="entry name" value="NCS2"/>
</dbReference>
<keyword evidence="3 6" id="KW-0812">Transmembrane</keyword>
<feature type="transmembrane region" description="Helical" evidence="6">
    <location>
        <begin position="136"/>
        <end position="156"/>
    </location>
</feature>
<protein>
    <submittedName>
        <fullName evidence="8">Solute carrier family 23 member 1-like</fullName>
    </submittedName>
</protein>
<evidence type="ECO:0000313" key="7">
    <source>
        <dbReference type="Proteomes" id="UP000694888"/>
    </source>
</evidence>
<accession>A0ABM1W395</accession>
<name>A0ABM1W395_APLCA</name>
<sequence length="455" mass="49528">MNSHTVKIDTTVVNELTKFGSEKDAEDGRLCLDHKKNGNIDDIEMEIDIDSQKPLVYRVDETPPFHLLVLFAFQQTLLAVETTIVVSALVAEVACASHDFNVKAQIMSATMIMVGVSTFLMSTIGVRLPILQGPTMLISMMVGWALSAILTSAGYFSDDPEAIDYLARTDSRLYVIDDAPWFTFPYPGRFTPLSFHAGTFVNFLLATLLSIMDSVGDYNATARVARVPPPPPYAFNRGIAVEGFTSIISGAMGCGHATVSWGSPIGVMGITRVVSRRVFQAVGCLWVLLACVGKLGATFTTMPFPVLGGVQMVSVGIFVGVILSYLQTIDLKSPRNLAIIGIALLLGLILPAWLKTRPDGINTGNEEADNILKMLLANPSFIGLAFALTMDNLIPGTLKERGLVPYSKTSMSQPGKGNKDTYEGGIETYRLPFIPARFRRSRLLKLIPLFDYEGE</sequence>
<organism evidence="7 8">
    <name type="scientific">Aplysia californica</name>
    <name type="common">California sea hare</name>
    <dbReference type="NCBI Taxonomy" id="6500"/>
    <lineage>
        <taxon>Eukaryota</taxon>
        <taxon>Metazoa</taxon>
        <taxon>Spiralia</taxon>
        <taxon>Lophotrochozoa</taxon>
        <taxon>Mollusca</taxon>
        <taxon>Gastropoda</taxon>
        <taxon>Heterobranchia</taxon>
        <taxon>Euthyneura</taxon>
        <taxon>Tectipleura</taxon>
        <taxon>Aplysiida</taxon>
        <taxon>Aplysioidea</taxon>
        <taxon>Aplysiidae</taxon>
        <taxon>Aplysia</taxon>
    </lineage>
</organism>
<evidence type="ECO:0000256" key="2">
    <source>
        <dbReference type="ARBA" id="ARBA00008821"/>
    </source>
</evidence>
<comment type="similarity">
    <text evidence="2">Belongs to the nucleobase:cation symporter-2 (NCS2) (TC 2.A.40) family.</text>
</comment>
<feature type="transmembrane region" description="Helical" evidence="6">
    <location>
        <begin position="193"/>
        <end position="211"/>
    </location>
</feature>
<dbReference type="GeneID" id="101863068"/>
<evidence type="ECO:0000256" key="4">
    <source>
        <dbReference type="ARBA" id="ARBA00022989"/>
    </source>
</evidence>
<evidence type="ECO:0000256" key="5">
    <source>
        <dbReference type="ARBA" id="ARBA00023136"/>
    </source>
</evidence>
<evidence type="ECO:0000313" key="8">
    <source>
        <dbReference type="RefSeq" id="XP_035829138.1"/>
    </source>
</evidence>
<keyword evidence="4 6" id="KW-1133">Transmembrane helix</keyword>
<comment type="subcellular location">
    <subcellularLocation>
        <location evidence="1">Membrane</location>
        <topology evidence="1">Multi-pass membrane protein</topology>
    </subcellularLocation>
</comment>
<feature type="transmembrane region" description="Helical" evidence="6">
    <location>
        <begin position="102"/>
        <end position="124"/>
    </location>
</feature>
<evidence type="ECO:0000256" key="1">
    <source>
        <dbReference type="ARBA" id="ARBA00004141"/>
    </source>
</evidence>
<feature type="transmembrane region" description="Helical" evidence="6">
    <location>
        <begin position="67"/>
        <end position="90"/>
    </location>
</feature>
<gene>
    <name evidence="8" type="primary">LOC101863068</name>
</gene>
<dbReference type="PANTHER" id="PTHR11119">
    <property type="entry name" value="XANTHINE-URACIL / VITAMIN C PERMEASE FAMILY MEMBER"/>
    <property type="match status" value="1"/>
</dbReference>
<evidence type="ECO:0000256" key="6">
    <source>
        <dbReference type="SAM" id="Phobius"/>
    </source>
</evidence>
<keyword evidence="7" id="KW-1185">Reference proteome</keyword>
<evidence type="ECO:0000256" key="3">
    <source>
        <dbReference type="ARBA" id="ARBA00022692"/>
    </source>
</evidence>
<dbReference type="RefSeq" id="XP_035829138.1">
    <property type="nucleotide sequence ID" value="XM_035973245.1"/>
</dbReference>
<feature type="transmembrane region" description="Helical" evidence="6">
    <location>
        <begin position="337"/>
        <end position="354"/>
    </location>
</feature>
<reference evidence="8" key="1">
    <citation type="submission" date="2025-08" db="UniProtKB">
        <authorList>
            <consortium name="RefSeq"/>
        </authorList>
    </citation>
    <scope>IDENTIFICATION</scope>
</reference>
<dbReference type="Proteomes" id="UP000694888">
    <property type="component" value="Unplaced"/>
</dbReference>
<proteinExistence type="inferred from homology"/>
<feature type="transmembrane region" description="Helical" evidence="6">
    <location>
        <begin position="303"/>
        <end position="325"/>
    </location>
</feature>
<feature type="transmembrane region" description="Helical" evidence="6">
    <location>
        <begin position="374"/>
        <end position="394"/>
    </location>
</feature>
<keyword evidence="5 6" id="KW-0472">Membrane</keyword>
<dbReference type="Pfam" id="PF00860">
    <property type="entry name" value="Xan_ur_permease"/>
    <property type="match status" value="1"/>
</dbReference>
<feature type="transmembrane region" description="Helical" evidence="6">
    <location>
        <begin position="278"/>
        <end position="297"/>
    </location>
</feature>